<evidence type="ECO:0000256" key="1">
    <source>
        <dbReference type="ARBA" id="ARBA00004236"/>
    </source>
</evidence>
<comment type="subcellular location">
    <subcellularLocation>
        <location evidence="1">Cell membrane</location>
    </subcellularLocation>
</comment>
<dbReference type="InterPro" id="IPR001969">
    <property type="entry name" value="Aspartic_peptidase_AS"/>
</dbReference>
<keyword evidence="5 11" id="KW-0064">Aspartyl protease</keyword>
<dbReference type="SUPFAM" id="SSF50630">
    <property type="entry name" value="Acid proteases"/>
    <property type="match status" value="1"/>
</dbReference>
<keyword evidence="8" id="KW-0325">Glycoprotein</keyword>
<keyword evidence="13" id="KW-0732">Signal</keyword>
<evidence type="ECO:0000256" key="10">
    <source>
        <dbReference type="PIRSR" id="PIRSR601461-1"/>
    </source>
</evidence>
<keyword evidence="16" id="KW-1185">Reference proteome</keyword>
<dbReference type="Gene3D" id="2.40.70.10">
    <property type="entry name" value="Acid Proteases"/>
    <property type="match status" value="2"/>
</dbReference>
<feature type="region of interest" description="Disordered" evidence="12">
    <location>
        <begin position="125"/>
        <end position="175"/>
    </location>
</feature>
<evidence type="ECO:0000256" key="5">
    <source>
        <dbReference type="ARBA" id="ARBA00022750"/>
    </source>
</evidence>
<evidence type="ECO:0000256" key="11">
    <source>
        <dbReference type="RuleBase" id="RU000454"/>
    </source>
</evidence>
<keyword evidence="4 11" id="KW-0645">Protease</keyword>
<evidence type="ECO:0000256" key="3">
    <source>
        <dbReference type="ARBA" id="ARBA00022475"/>
    </source>
</evidence>
<dbReference type="Pfam" id="PF00026">
    <property type="entry name" value="Asp"/>
    <property type="match status" value="1"/>
</dbReference>
<dbReference type="PRINTS" id="PR00792">
    <property type="entry name" value="PEPSIN"/>
</dbReference>
<dbReference type="GO" id="GO:0005886">
    <property type="term" value="C:plasma membrane"/>
    <property type="evidence" value="ECO:0007669"/>
    <property type="project" value="UniProtKB-SubCell"/>
</dbReference>
<accession>A0A3G2S516</accession>
<name>A0A3G2S516_MALR7</name>
<evidence type="ECO:0000256" key="2">
    <source>
        <dbReference type="ARBA" id="ARBA00007447"/>
    </source>
</evidence>
<dbReference type="CDD" id="cd05471">
    <property type="entry name" value="pepsin_like"/>
    <property type="match status" value="1"/>
</dbReference>
<reference evidence="15 16" key="1">
    <citation type="submission" date="2018-10" db="EMBL/GenBank/DDBJ databases">
        <title>Complete genome sequence of Malassezia restricta CBS 7877.</title>
        <authorList>
            <person name="Morand S.C."/>
            <person name="Bertignac M."/>
            <person name="Iltis A."/>
            <person name="Kolder I."/>
            <person name="Pirovano W."/>
            <person name="Jourdain R."/>
            <person name="Clavaud C."/>
        </authorList>
    </citation>
    <scope>NUCLEOTIDE SEQUENCE [LARGE SCALE GENOMIC DNA]</scope>
    <source>
        <strain evidence="15 16">CBS 7877</strain>
    </source>
</reference>
<evidence type="ECO:0000313" key="15">
    <source>
        <dbReference type="EMBL" id="AYO43193.1"/>
    </source>
</evidence>
<dbReference type="InterPro" id="IPR034164">
    <property type="entry name" value="Pepsin-like_dom"/>
</dbReference>
<evidence type="ECO:0000313" key="16">
    <source>
        <dbReference type="Proteomes" id="UP000269793"/>
    </source>
</evidence>
<feature type="domain" description="Peptidase A1" evidence="14">
    <location>
        <begin position="206"/>
        <end position="521"/>
    </location>
</feature>
<dbReference type="EMBL" id="CP033151">
    <property type="protein sequence ID" value="AYO43193.1"/>
    <property type="molecule type" value="Genomic_DNA"/>
</dbReference>
<dbReference type="PANTHER" id="PTHR47966">
    <property type="entry name" value="BETA-SITE APP-CLEAVING ENZYME, ISOFORM A-RELATED"/>
    <property type="match status" value="1"/>
</dbReference>
<dbReference type="FunFam" id="2.40.70.10:FF:000060">
    <property type="entry name" value="Aspartic-type endopeptidase ctsD"/>
    <property type="match status" value="1"/>
</dbReference>
<dbReference type="InterPro" id="IPR001461">
    <property type="entry name" value="Aspartic_peptidase_A1"/>
</dbReference>
<evidence type="ECO:0000256" key="13">
    <source>
        <dbReference type="SAM" id="SignalP"/>
    </source>
</evidence>
<gene>
    <name evidence="15" type="primary">CTSD</name>
    <name evidence="15" type="ORF">DNF11_2243</name>
</gene>
<dbReference type="PANTHER" id="PTHR47966:SF75">
    <property type="entry name" value="ENDOPEPTIDASE (CTSD), PUTATIVE (AFU_ORTHOLOGUE AFUA_4G07040)-RELATED"/>
    <property type="match status" value="1"/>
</dbReference>
<feature type="active site" evidence="10">
    <location>
        <position position="411"/>
    </location>
</feature>
<dbReference type="VEuPathDB" id="FungiDB:DNF11_2243"/>
<feature type="signal peptide" evidence="13">
    <location>
        <begin position="1"/>
        <end position="25"/>
    </location>
</feature>
<evidence type="ECO:0000256" key="8">
    <source>
        <dbReference type="ARBA" id="ARBA00023180"/>
    </source>
</evidence>
<dbReference type="PROSITE" id="PS51767">
    <property type="entry name" value="PEPTIDASE_A1"/>
    <property type="match status" value="1"/>
</dbReference>
<feature type="active site" evidence="10">
    <location>
        <position position="224"/>
    </location>
</feature>
<evidence type="ECO:0000256" key="4">
    <source>
        <dbReference type="ARBA" id="ARBA00022670"/>
    </source>
</evidence>
<dbReference type="AlphaFoldDB" id="A0A3G2S516"/>
<evidence type="ECO:0000256" key="9">
    <source>
        <dbReference type="ARBA" id="ARBA00023288"/>
    </source>
</evidence>
<organism evidence="15 16">
    <name type="scientific">Malassezia restricta (strain ATCC 96810 / NBRC 103918 / CBS 7877)</name>
    <name type="common">Seborrheic dermatitis infection agent</name>
    <dbReference type="NCBI Taxonomy" id="425264"/>
    <lineage>
        <taxon>Eukaryota</taxon>
        <taxon>Fungi</taxon>
        <taxon>Dikarya</taxon>
        <taxon>Basidiomycota</taxon>
        <taxon>Ustilaginomycotina</taxon>
        <taxon>Malasseziomycetes</taxon>
        <taxon>Malasseziales</taxon>
        <taxon>Malasseziaceae</taxon>
        <taxon>Malassezia</taxon>
    </lineage>
</organism>
<dbReference type="Proteomes" id="UP000269793">
    <property type="component" value="Chromosome IV"/>
</dbReference>
<dbReference type="EC" id="3.4.23.-" evidence="15"/>
<comment type="similarity">
    <text evidence="2 11">Belongs to the peptidase A1 family.</text>
</comment>
<evidence type="ECO:0000256" key="6">
    <source>
        <dbReference type="ARBA" id="ARBA00022801"/>
    </source>
</evidence>
<evidence type="ECO:0000259" key="14">
    <source>
        <dbReference type="PROSITE" id="PS51767"/>
    </source>
</evidence>
<dbReference type="PROSITE" id="PS00141">
    <property type="entry name" value="ASP_PROTEASE"/>
    <property type="match status" value="2"/>
</dbReference>
<feature type="region of interest" description="Disordered" evidence="12">
    <location>
        <begin position="82"/>
        <end position="101"/>
    </location>
</feature>
<sequence>MVQITSSCFIPLIALIPTFLNGILSDVTGSSYSPLSFVNAASTHSDNSTDLQAGLIHMSLMSDVDEDDASFVHPWIKLQQHMNHGKRRMAQMKGMDSPSKEEMLDAVKRRELDVRRESEDDAKMLDFRLPRIKSKPQSIKSDESNTRPKRRDSRFDAASPFGLSPRRAGFSSTEAKMQSSYSVTNAPDVSAKNTEGLAIEANDVGYFVEVKIGSSDTTFKMLVDSGSSDTWVTGTSCKNCGPSSRQKMGKSLSQSLKTTNDNFKISYGSGNVGVTLVKDSFSIAGLSLDTYTFGMASSESDDFGADKIPFDGLIGLGGSSLSITKQDTLVDALAKANKINKPIVGIRLGRAADGSGGNKGQITFGGVDQSQIDGNLNQVENQSKEGYWAVQVDSVSLDSNQVSGSSTAVLDTGTSLIIAPKSAADKIHDAIPGAKSDGHGGYTLPCTTRKKLSFKISGTTYTMDSRDLLFAPKDSNNLKGTCISAVSSGETMDGASWLLGAAFLKNVYFATNSDANRIGLGKLKN</sequence>
<keyword evidence="7" id="KW-0472">Membrane</keyword>
<protein>
    <submittedName>
        <fullName evidence="15">Putative aspartic-type endopeptidase CTSD</fullName>
        <ecNumber evidence="15">3.4.23.-</ecNumber>
    </submittedName>
</protein>
<evidence type="ECO:0000256" key="7">
    <source>
        <dbReference type="ARBA" id="ARBA00023136"/>
    </source>
</evidence>
<dbReference type="GO" id="GO:0004190">
    <property type="term" value="F:aspartic-type endopeptidase activity"/>
    <property type="evidence" value="ECO:0007669"/>
    <property type="project" value="UniProtKB-KW"/>
</dbReference>
<keyword evidence="3" id="KW-1003">Cell membrane</keyword>
<proteinExistence type="inferred from homology"/>
<dbReference type="GO" id="GO:0006508">
    <property type="term" value="P:proteolysis"/>
    <property type="evidence" value="ECO:0007669"/>
    <property type="project" value="UniProtKB-KW"/>
</dbReference>
<keyword evidence="9" id="KW-0449">Lipoprotein</keyword>
<dbReference type="InterPro" id="IPR021109">
    <property type="entry name" value="Peptidase_aspartic_dom_sf"/>
</dbReference>
<keyword evidence="6 11" id="KW-0378">Hydrolase</keyword>
<dbReference type="InterPro" id="IPR033121">
    <property type="entry name" value="PEPTIDASE_A1"/>
</dbReference>
<dbReference type="OrthoDB" id="2747330at2759"/>
<feature type="chain" id="PRO_5018214651" evidence="13">
    <location>
        <begin position="26"/>
        <end position="525"/>
    </location>
</feature>
<evidence type="ECO:0000256" key="12">
    <source>
        <dbReference type="SAM" id="MobiDB-lite"/>
    </source>
</evidence>